<sequence length="99" mass="10544">MAFSSSCSFVSPGRVDALSSLMPDQQPCSTSPDWMKATLSSAGKLTEVDIRIGTAVVTGSPKQHRLSSETPSDISPPFYSSRINQVAPGLLLKARFISL</sequence>
<accession>A0A448WUS1</accession>
<protein>
    <submittedName>
        <fullName evidence="1">Uncharacterized protein</fullName>
    </submittedName>
</protein>
<evidence type="ECO:0000313" key="1">
    <source>
        <dbReference type="EMBL" id="VEL20644.1"/>
    </source>
</evidence>
<dbReference type="Proteomes" id="UP000784294">
    <property type="component" value="Unassembled WGS sequence"/>
</dbReference>
<keyword evidence="2" id="KW-1185">Reference proteome</keyword>
<dbReference type="EMBL" id="CAAALY010047395">
    <property type="protein sequence ID" value="VEL20644.1"/>
    <property type="molecule type" value="Genomic_DNA"/>
</dbReference>
<name>A0A448WUS1_9PLAT</name>
<reference evidence="1" key="1">
    <citation type="submission" date="2018-11" db="EMBL/GenBank/DDBJ databases">
        <authorList>
            <consortium name="Pathogen Informatics"/>
        </authorList>
    </citation>
    <scope>NUCLEOTIDE SEQUENCE</scope>
</reference>
<organism evidence="1 2">
    <name type="scientific">Protopolystoma xenopodis</name>
    <dbReference type="NCBI Taxonomy" id="117903"/>
    <lineage>
        <taxon>Eukaryota</taxon>
        <taxon>Metazoa</taxon>
        <taxon>Spiralia</taxon>
        <taxon>Lophotrochozoa</taxon>
        <taxon>Platyhelminthes</taxon>
        <taxon>Monogenea</taxon>
        <taxon>Polyopisthocotylea</taxon>
        <taxon>Polystomatidea</taxon>
        <taxon>Polystomatidae</taxon>
        <taxon>Protopolystoma</taxon>
    </lineage>
</organism>
<proteinExistence type="predicted"/>
<evidence type="ECO:0000313" key="2">
    <source>
        <dbReference type="Proteomes" id="UP000784294"/>
    </source>
</evidence>
<gene>
    <name evidence="1" type="ORF">PXEA_LOCUS14084</name>
</gene>
<comment type="caution">
    <text evidence="1">The sequence shown here is derived from an EMBL/GenBank/DDBJ whole genome shotgun (WGS) entry which is preliminary data.</text>
</comment>
<dbReference type="AlphaFoldDB" id="A0A448WUS1"/>